<dbReference type="GO" id="GO:0005261">
    <property type="term" value="F:monoatomic cation channel activity"/>
    <property type="evidence" value="ECO:0007669"/>
    <property type="project" value="TreeGrafter"/>
</dbReference>
<evidence type="ECO:0000313" key="8">
    <source>
        <dbReference type="WBParaSite" id="ASIM_0001462101-mRNA-1"/>
    </source>
</evidence>
<gene>
    <name evidence="6" type="ORF">ASIM_LOCUS14031</name>
</gene>
<evidence type="ECO:0000313" key="6">
    <source>
        <dbReference type="EMBL" id="VDK51244.1"/>
    </source>
</evidence>
<name>A0A0M3K186_ANISI</name>
<dbReference type="Pfam" id="PF25508">
    <property type="entry name" value="TRPM2"/>
    <property type="match status" value="1"/>
</dbReference>
<evidence type="ECO:0000259" key="5">
    <source>
        <dbReference type="Pfam" id="PF25508"/>
    </source>
</evidence>
<protein>
    <recommendedName>
        <fullName evidence="5">TRPM-like domain-containing protein</fullName>
    </recommendedName>
</protein>
<dbReference type="GO" id="GO:0030001">
    <property type="term" value="P:metal ion transport"/>
    <property type="evidence" value="ECO:0007669"/>
    <property type="project" value="TreeGrafter"/>
</dbReference>
<keyword evidence="4" id="KW-0472">Membrane</keyword>
<keyword evidence="7" id="KW-1185">Reference proteome</keyword>
<reference evidence="6 7" key="2">
    <citation type="submission" date="2018-11" db="EMBL/GenBank/DDBJ databases">
        <authorList>
            <consortium name="Pathogen Informatics"/>
        </authorList>
    </citation>
    <scope>NUCLEOTIDE SEQUENCE [LARGE SCALE GENOMIC DNA]</scope>
</reference>
<keyword evidence="3" id="KW-1133">Transmembrane helix</keyword>
<comment type="subcellular location">
    <subcellularLocation>
        <location evidence="1">Membrane</location>
        <topology evidence="1">Multi-pass membrane protein</topology>
    </subcellularLocation>
</comment>
<dbReference type="EMBL" id="UYRR01031586">
    <property type="protein sequence ID" value="VDK51244.1"/>
    <property type="molecule type" value="Genomic_DNA"/>
</dbReference>
<dbReference type="OrthoDB" id="10676956at2759"/>
<reference evidence="8" key="1">
    <citation type="submission" date="2017-02" db="UniProtKB">
        <authorList>
            <consortium name="WormBaseParasite"/>
        </authorList>
    </citation>
    <scope>IDENTIFICATION</scope>
</reference>
<evidence type="ECO:0000256" key="2">
    <source>
        <dbReference type="ARBA" id="ARBA00022692"/>
    </source>
</evidence>
<evidence type="ECO:0000256" key="1">
    <source>
        <dbReference type="ARBA" id="ARBA00004141"/>
    </source>
</evidence>
<sequence length="191" mass="22898">MANYFWEQTERLLLNALIAVFMAHKFKKHFFKRFDETKVESYLRIERTFENHAIELINRAQQHDPCRTSELMESESDPYWPKLSLMEIAAAGNAKEFLGTEACQSEIFRRWNRGYECNRKKYLAAFMFPPLIFFDFFVRFDEENAAAKWHSKDPTVYRKMDRCPQLQSSLQSNNQCRLSHFLRPSQIVLQY</sequence>
<feature type="domain" description="TRPM-like" evidence="5">
    <location>
        <begin position="1"/>
        <end position="98"/>
    </location>
</feature>
<dbReference type="PANTHER" id="PTHR13800:SF43">
    <property type="entry name" value="ION_TRANS DOMAIN-CONTAINING PROTEIN"/>
    <property type="match status" value="1"/>
</dbReference>
<dbReference type="WBParaSite" id="ASIM_0001462101-mRNA-1">
    <property type="protein sequence ID" value="ASIM_0001462101-mRNA-1"/>
    <property type="gene ID" value="ASIM_0001462101"/>
</dbReference>
<dbReference type="PANTHER" id="PTHR13800">
    <property type="entry name" value="TRANSIENT RECEPTOR POTENTIAL CATION CHANNEL, SUBFAMILY M, MEMBER 6"/>
    <property type="match status" value="1"/>
</dbReference>
<dbReference type="AlphaFoldDB" id="A0A0M3K186"/>
<evidence type="ECO:0000256" key="4">
    <source>
        <dbReference type="ARBA" id="ARBA00023136"/>
    </source>
</evidence>
<dbReference type="InterPro" id="IPR057366">
    <property type="entry name" value="TRPM-like"/>
</dbReference>
<dbReference type="InterPro" id="IPR050927">
    <property type="entry name" value="TRPM"/>
</dbReference>
<proteinExistence type="predicted"/>
<dbReference type="Proteomes" id="UP000267096">
    <property type="component" value="Unassembled WGS sequence"/>
</dbReference>
<accession>A0A0M3K186</accession>
<evidence type="ECO:0000313" key="7">
    <source>
        <dbReference type="Proteomes" id="UP000267096"/>
    </source>
</evidence>
<evidence type="ECO:0000256" key="3">
    <source>
        <dbReference type="ARBA" id="ARBA00022989"/>
    </source>
</evidence>
<keyword evidence="2" id="KW-0812">Transmembrane</keyword>
<organism evidence="8">
    <name type="scientific">Anisakis simplex</name>
    <name type="common">Herring worm</name>
    <dbReference type="NCBI Taxonomy" id="6269"/>
    <lineage>
        <taxon>Eukaryota</taxon>
        <taxon>Metazoa</taxon>
        <taxon>Ecdysozoa</taxon>
        <taxon>Nematoda</taxon>
        <taxon>Chromadorea</taxon>
        <taxon>Rhabditida</taxon>
        <taxon>Spirurina</taxon>
        <taxon>Ascaridomorpha</taxon>
        <taxon>Ascaridoidea</taxon>
        <taxon>Anisakidae</taxon>
        <taxon>Anisakis</taxon>
        <taxon>Anisakis simplex complex</taxon>
    </lineage>
</organism>
<dbReference type="GO" id="GO:0005886">
    <property type="term" value="C:plasma membrane"/>
    <property type="evidence" value="ECO:0007669"/>
    <property type="project" value="TreeGrafter"/>
</dbReference>